<dbReference type="InterPro" id="IPR045206">
    <property type="entry name" value="Maestro_heat-like_prot"/>
</dbReference>
<feature type="domain" description="Maestro/Maestro-like HEAT-repeats" evidence="5">
    <location>
        <begin position="1452"/>
        <end position="1718"/>
    </location>
</feature>
<evidence type="ECO:0000313" key="7">
    <source>
        <dbReference type="RefSeq" id="XP_020844720.1"/>
    </source>
</evidence>
<feature type="domain" description="MROH2B-like HEAT-repeats" evidence="3">
    <location>
        <begin position="295"/>
        <end position="942"/>
    </location>
</feature>
<dbReference type="Pfam" id="PF23210">
    <property type="entry name" value="HEAT_Maestro_2"/>
    <property type="match status" value="1"/>
</dbReference>
<evidence type="ECO:0000259" key="2">
    <source>
        <dbReference type="Pfam" id="PF21047"/>
    </source>
</evidence>
<dbReference type="CTD" id="339766"/>
<sequence length="1741" mass="196797">MEKKALVPARLSISNPMLASELPGSPGPSSGGVYQQVTNLLNIVDEDDQEGAGLSSQEGHGSKMRKALASTIIIQKANEEPSEVMTVLIHSLQLGEISIKRKVSIYTILQGIIQQEGELDEECVQTLVNLASREMREIQEIEGYLLAETASDTLVALSRNHFNLVMYELQHHLKPLILTDEFVLITLANLANANVFEFMPYMGITLATIFTMLRLASGAKMRQVFCSAMETFCEAIQFYLKHWEDSVYPIMTGEHFMNKLLPVYRHFVTVWLRSENTEVKLAVIKSLHPMLSLLLPIEKLREQVYDYIPLLLAEYQGSVEALFITQILRQILEVSVSSNTPVPKMQLHTIFTELHIQVCSKAPTLQQFSSENLAEVVQCFIALACSYPDELMKFFCNQMQTGKEAIRVGTLTLLRAVLSADMPEMNSRTLHFAVKVVRNALCDPRAKVKLAILRVIGQLAISGYQERVRGWGLRYVSLQLILSTYRLMNRQESCSQADLEEKMVHKVTMDTVRIITASVSGVINEFWLKLLGYIMETEYTEALTPICISLTNLAERQRQQKESGANVGRRGQVELPAPQKLLARLLVLLSAPYKGEGRGVAMLQLLKTLHQSIAPSMADLWEAEIPALIQYLEEHTQYTWNQKTWEDKLIQFLRISLKRTQGTTWSLRLSQELNHQIVSYKSPSVEKAFLYRALGFTLATGQEADKVETQLMELLHKTDYGNDFDREGVILCLGLCTRGQVVTVLHVLQEFEEKIQETEDSWHISAWRSDHPWRREVVKSALMVMYSSVAAHCHPRMLLSLVERDITRKILHHYATSCQDISLKLAFVQSIIQICLAIQALGKVDFDYAYKPELTANLMVILKTEPLDTLVSPVRCLTMTALWRLSKLRPPFTLEENHELMDRSVQCVIPLPPPGEDSEQVKTLYENSMSALMRLMQSLLERELDPKGLQEAFHLLEKWLHSEKDWERERAVMLSLHLLQVYREGVTILIPLKSGQFGTLIGLLAPHTCDSQVRTRQSTIDVICCLLDLQARPWSIQDTVTDKLLLDIKDDLKTTDMEKIYSLSSKIAKVISKEVRWEELVILLQSTCESLGATNLTHDRAAVMWLNTILRLRGHELEDKVPEILSTILAHLPSVLHPDVRRPLVKAVLWLAHSYQETVITSLLRQPLPLDSNITELWEALAEDSTFARKVLQALMARIQAKKAPRGSPISRKDAWRLAAVDPIMAVCALHKITMALDSGEKLQDIFPELSCTVLQELSSSSGPWQLSLIPDAWGIIRTGNLQNKITPRRLTVKTLQSVLSRAGSEEMMSSLVDQGVWTLLEDPRTHTDGVCLLARPRRGGGNGGSMKVECIIRLGRDKIMRRWPGLLPGAQLQSQHLFFDHGPAFLELPLSLPRAMILHINSYSQRFAQLLLPGLDSEFLPWRLSSTAFFIELMCDPVLSRKKMLKSTVPKLAKGASHVHSTLRLLSIRALGNLAVGAPSKVKRYQKLLLKKFLCSLSDPVSTQVISETMVALTKVLGLMAEDDLGSSFEAISMQCRVFFDDENEMLRLQAIILFGKLAIWAGKKRDFFTMEVRKSWIPLILHLEDPCPEVAKACEATICLCIPFWGWRRLQITLEKFVNEGIDLNLFQMEMCSYLARKDPVLLDTFCAEAISYYDSEWAKVKAAACTFTGYILEQVVPQNLGEMDLERLCQCLQALQMDPEPIVQNAAKETLSLLQAWELEKSENIPEALEENPAPSES</sequence>
<dbReference type="KEGG" id="pcw:110210216"/>
<evidence type="ECO:0000256" key="1">
    <source>
        <dbReference type="ARBA" id="ARBA00022737"/>
    </source>
</evidence>
<gene>
    <name evidence="7" type="primary">MROH2A</name>
</gene>
<feature type="domain" description="Maestro-like HEAT-repeats" evidence="2">
    <location>
        <begin position="966"/>
        <end position="1192"/>
    </location>
</feature>
<dbReference type="Pfam" id="PF21047">
    <property type="entry name" value="HEAT_Maestro"/>
    <property type="match status" value="1"/>
</dbReference>
<dbReference type="Proteomes" id="UP000515140">
    <property type="component" value="Unplaced"/>
</dbReference>
<dbReference type="InterPro" id="IPR048465">
    <property type="entry name" value="Maestro-like_HEAT"/>
</dbReference>
<dbReference type="InterPro" id="IPR056282">
    <property type="entry name" value="MROH2B-like_N_HEAT"/>
</dbReference>
<dbReference type="InParanoid" id="A0A6P5KGJ2"/>
<dbReference type="InterPro" id="IPR016024">
    <property type="entry name" value="ARM-type_fold"/>
</dbReference>
<evidence type="ECO:0000259" key="4">
    <source>
        <dbReference type="Pfam" id="PF23221"/>
    </source>
</evidence>
<dbReference type="RefSeq" id="XP_020844720.1">
    <property type="nucleotide sequence ID" value="XM_020989061.1"/>
</dbReference>
<dbReference type="SUPFAM" id="SSF48371">
    <property type="entry name" value="ARM repeat"/>
    <property type="match status" value="3"/>
</dbReference>
<dbReference type="Pfam" id="PF23221">
    <property type="entry name" value="HEAT_MROH2B_1st"/>
    <property type="match status" value="1"/>
</dbReference>
<reference evidence="7" key="1">
    <citation type="submission" date="2025-08" db="UniProtKB">
        <authorList>
            <consortium name="RefSeq"/>
        </authorList>
    </citation>
    <scope>IDENTIFICATION</scope>
    <source>
        <tissue evidence="7">Spleen</tissue>
    </source>
</reference>
<evidence type="ECO:0000259" key="3">
    <source>
        <dbReference type="Pfam" id="PF23210"/>
    </source>
</evidence>
<keyword evidence="1" id="KW-0677">Repeat</keyword>
<dbReference type="PANTHER" id="PTHR23120:SF14">
    <property type="entry name" value="MAESTRO HEAT-LIKE REPEAT-CONTAINING PROTEIN FAMILY MEMBER 2A"/>
    <property type="match status" value="1"/>
</dbReference>
<evidence type="ECO:0000313" key="6">
    <source>
        <dbReference type="Proteomes" id="UP000515140"/>
    </source>
</evidence>
<name>A0A6P5KGJ2_PHACI</name>
<dbReference type="GeneID" id="110210216"/>
<dbReference type="Pfam" id="PF23227">
    <property type="entry name" value="HEAT_MROH2B_C"/>
    <property type="match status" value="1"/>
</dbReference>
<organism evidence="6 7">
    <name type="scientific">Phascolarctos cinereus</name>
    <name type="common">Koala</name>
    <dbReference type="NCBI Taxonomy" id="38626"/>
    <lineage>
        <taxon>Eukaryota</taxon>
        <taxon>Metazoa</taxon>
        <taxon>Chordata</taxon>
        <taxon>Craniata</taxon>
        <taxon>Vertebrata</taxon>
        <taxon>Euteleostomi</taxon>
        <taxon>Mammalia</taxon>
        <taxon>Metatheria</taxon>
        <taxon>Diprotodontia</taxon>
        <taxon>Phascolarctidae</taxon>
        <taxon>Phascolarctos</taxon>
    </lineage>
</organism>
<dbReference type="InterPro" id="IPR055408">
    <property type="entry name" value="HEAT_MROH2B-like"/>
</dbReference>
<dbReference type="FunCoup" id="A0A6P5KGJ2">
    <property type="interactions" value="102"/>
</dbReference>
<dbReference type="InterPro" id="IPR055406">
    <property type="entry name" value="HEAT_Maestro"/>
</dbReference>
<protein>
    <submittedName>
        <fullName evidence="7">Maestro heat-like repeat-containing protein family member 2A</fullName>
    </submittedName>
</protein>
<accession>A0A6P5KGJ2</accession>
<proteinExistence type="predicted"/>
<dbReference type="InterPro" id="IPR011989">
    <property type="entry name" value="ARM-like"/>
</dbReference>
<keyword evidence="6" id="KW-1185">Reference proteome</keyword>
<evidence type="ECO:0000259" key="5">
    <source>
        <dbReference type="Pfam" id="PF23227"/>
    </source>
</evidence>
<dbReference type="Gene3D" id="1.25.10.10">
    <property type="entry name" value="Leucine-rich Repeat Variant"/>
    <property type="match status" value="2"/>
</dbReference>
<dbReference type="PANTHER" id="PTHR23120">
    <property type="entry name" value="MAESTRO-RELATED HEAT DOMAIN-CONTAINING"/>
    <property type="match status" value="1"/>
</dbReference>
<feature type="domain" description="MROH2B-like N-terminal HEAT-repeats" evidence="4">
    <location>
        <begin position="74"/>
        <end position="291"/>
    </location>
</feature>
<dbReference type="GO" id="GO:0005737">
    <property type="term" value="C:cytoplasm"/>
    <property type="evidence" value="ECO:0007669"/>
    <property type="project" value="TreeGrafter"/>
</dbReference>